<accession>A0A914PJF4</accession>
<sequence>MYQCDAPGFTSNTIVLVFPLLVFLIYLHLKPKRVFNGDHESNPPAPPPPPPLSAAYSQQNGVSFPYNPVPQNAGNEIEEYTNSPAPNTLPHETDETQNNGASETLLGFSKNPIKNSVNITVSEENNGFSKSRTSPITLDFNEDVKRESSPAIVKPFELSNIEKPFTSAILLSNKKELIESASTSSLEILSDIDDDCVPDASPPNNGVLYRMLSQKSSSKSRLSKFGGTDLFSKVSHYVIFDKNHVIAFDTQTKSMYEIFKMVYHH</sequence>
<feature type="transmembrane region" description="Helical" evidence="2">
    <location>
        <begin position="6"/>
        <end position="27"/>
    </location>
</feature>
<evidence type="ECO:0000313" key="4">
    <source>
        <dbReference type="WBParaSite" id="PDA_v2.g18505.t1"/>
    </source>
</evidence>
<keyword evidence="2" id="KW-0812">Transmembrane</keyword>
<evidence type="ECO:0000313" key="3">
    <source>
        <dbReference type="Proteomes" id="UP000887578"/>
    </source>
</evidence>
<keyword evidence="2" id="KW-0472">Membrane</keyword>
<organism evidence="3 4">
    <name type="scientific">Panagrolaimus davidi</name>
    <dbReference type="NCBI Taxonomy" id="227884"/>
    <lineage>
        <taxon>Eukaryota</taxon>
        <taxon>Metazoa</taxon>
        <taxon>Ecdysozoa</taxon>
        <taxon>Nematoda</taxon>
        <taxon>Chromadorea</taxon>
        <taxon>Rhabditida</taxon>
        <taxon>Tylenchina</taxon>
        <taxon>Panagrolaimomorpha</taxon>
        <taxon>Panagrolaimoidea</taxon>
        <taxon>Panagrolaimidae</taxon>
        <taxon>Panagrolaimus</taxon>
    </lineage>
</organism>
<dbReference type="Proteomes" id="UP000887578">
    <property type="component" value="Unplaced"/>
</dbReference>
<evidence type="ECO:0000256" key="1">
    <source>
        <dbReference type="SAM" id="MobiDB-lite"/>
    </source>
</evidence>
<proteinExistence type="predicted"/>
<name>A0A914PJF4_9BILA</name>
<keyword evidence="3" id="KW-1185">Reference proteome</keyword>
<feature type="compositionally biased region" description="Pro residues" evidence="1">
    <location>
        <begin position="43"/>
        <end position="52"/>
    </location>
</feature>
<protein>
    <submittedName>
        <fullName evidence="4">Uncharacterized protein</fullName>
    </submittedName>
</protein>
<dbReference type="AlphaFoldDB" id="A0A914PJF4"/>
<reference evidence="4" key="1">
    <citation type="submission" date="2022-11" db="UniProtKB">
        <authorList>
            <consortium name="WormBaseParasite"/>
        </authorList>
    </citation>
    <scope>IDENTIFICATION</scope>
</reference>
<evidence type="ECO:0000256" key="2">
    <source>
        <dbReference type="SAM" id="Phobius"/>
    </source>
</evidence>
<feature type="compositionally biased region" description="Polar residues" evidence="1">
    <location>
        <begin position="69"/>
        <end position="86"/>
    </location>
</feature>
<dbReference type="WBParaSite" id="PDA_v2.g18505.t1">
    <property type="protein sequence ID" value="PDA_v2.g18505.t1"/>
    <property type="gene ID" value="PDA_v2.g18505"/>
</dbReference>
<keyword evidence="2" id="KW-1133">Transmembrane helix</keyword>
<feature type="region of interest" description="Disordered" evidence="1">
    <location>
        <begin position="38"/>
        <end position="107"/>
    </location>
</feature>